<feature type="domain" description="NADPH-dependent FMN reductase-like" evidence="1">
    <location>
        <begin position="15"/>
        <end position="166"/>
    </location>
</feature>
<dbReference type="GO" id="GO:0016491">
    <property type="term" value="F:oxidoreductase activity"/>
    <property type="evidence" value="ECO:0007669"/>
    <property type="project" value="InterPro"/>
</dbReference>
<proteinExistence type="predicted"/>
<evidence type="ECO:0000259" key="1">
    <source>
        <dbReference type="Pfam" id="PF03358"/>
    </source>
</evidence>
<dbReference type="PANTHER" id="PTHR30543:SF21">
    <property type="entry name" value="NAD(P)H-DEPENDENT FMN REDUCTASE LOT6"/>
    <property type="match status" value="1"/>
</dbReference>
<dbReference type="InterPro" id="IPR029039">
    <property type="entry name" value="Flavoprotein-like_sf"/>
</dbReference>
<reference evidence="2" key="1">
    <citation type="journal article" date="2021" name="Nat. Microbiol.">
        <title>Cocultivation of an ultrasmall environmental parasitic bacterium with lytic ability against bacteria associated with wastewater foams.</title>
        <authorList>
            <person name="Batinovic S."/>
            <person name="Rose J.J.A."/>
            <person name="Ratcliffe J."/>
            <person name="Seviour R.J."/>
            <person name="Petrovski S."/>
        </authorList>
    </citation>
    <scope>NUCLEOTIDE SEQUENCE</scope>
    <source>
        <strain evidence="2">CON44</strain>
    </source>
</reference>
<accession>A0A857LQA6</accession>
<organism evidence="2">
    <name type="scientific">Gordonia amarae</name>
    <dbReference type="NCBI Taxonomy" id="36821"/>
    <lineage>
        <taxon>Bacteria</taxon>
        <taxon>Bacillati</taxon>
        <taxon>Actinomycetota</taxon>
        <taxon>Actinomycetes</taxon>
        <taxon>Mycobacteriales</taxon>
        <taxon>Gordoniaceae</taxon>
        <taxon>Gordonia</taxon>
    </lineage>
</organism>
<name>A0A857LQA6_9ACTN</name>
<evidence type="ECO:0000313" key="2">
    <source>
        <dbReference type="EMBL" id="QHN40469.1"/>
    </source>
</evidence>
<dbReference type="RefSeq" id="WP_005192467.1">
    <property type="nucleotide sequence ID" value="NZ_CP045804.1"/>
</dbReference>
<dbReference type="GO" id="GO:0010181">
    <property type="term" value="F:FMN binding"/>
    <property type="evidence" value="ECO:0007669"/>
    <property type="project" value="TreeGrafter"/>
</dbReference>
<dbReference type="AlphaFoldDB" id="A0A857LQA6"/>
<dbReference type="EMBL" id="CP045810">
    <property type="protein sequence ID" value="QHN40469.1"/>
    <property type="molecule type" value="Genomic_DNA"/>
</dbReference>
<dbReference type="InterPro" id="IPR050712">
    <property type="entry name" value="NAD(P)H-dep_reductase"/>
</dbReference>
<protein>
    <submittedName>
        <fullName evidence="2">FMN reductase</fullName>
    </submittedName>
</protein>
<dbReference type="Gene3D" id="3.40.50.360">
    <property type="match status" value="1"/>
</dbReference>
<gene>
    <name evidence="2" type="ORF">GII30_16120</name>
</gene>
<dbReference type="SUPFAM" id="SSF52218">
    <property type="entry name" value="Flavoproteins"/>
    <property type="match status" value="1"/>
</dbReference>
<dbReference type="Pfam" id="PF03358">
    <property type="entry name" value="FMN_red"/>
    <property type="match status" value="1"/>
</dbReference>
<dbReference type="GO" id="GO:0005829">
    <property type="term" value="C:cytosol"/>
    <property type="evidence" value="ECO:0007669"/>
    <property type="project" value="TreeGrafter"/>
</dbReference>
<dbReference type="PANTHER" id="PTHR30543">
    <property type="entry name" value="CHROMATE REDUCTASE"/>
    <property type="match status" value="1"/>
</dbReference>
<dbReference type="InterPro" id="IPR005025">
    <property type="entry name" value="FMN_Rdtase-like_dom"/>
</dbReference>
<sequence length="198" mass="20051">MSQETNGTGSARPAKVVALVGSLREASVNRQLAHVAADNAPEGVEVSVIADLGALPFYNEDTDPSVNPAAGEVHAKVAGLRTAVADADAVLIVTPEHNGSIPAALKNAIDWLSRPYGTGAIKGKPVGVIGAALGQYAGTWSRTETRKSVGIAGGQVVEEVEVGINSSKLGEQGVSAPEVVEQVVGAVSRLADEVVAAV</sequence>